<evidence type="ECO:0000256" key="1">
    <source>
        <dbReference type="SAM" id="SignalP"/>
    </source>
</evidence>
<dbReference type="Ensembl" id="ENSHHUT00000027389.1">
    <property type="protein sequence ID" value="ENSHHUP00000026346.1"/>
    <property type="gene ID" value="ENSHHUG00000016687.1"/>
</dbReference>
<evidence type="ECO:0000313" key="3">
    <source>
        <dbReference type="Proteomes" id="UP000314982"/>
    </source>
</evidence>
<reference evidence="2" key="3">
    <citation type="submission" date="2025-09" db="UniProtKB">
        <authorList>
            <consortium name="Ensembl"/>
        </authorList>
    </citation>
    <scope>IDENTIFICATION</scope>
</reference>
<dbReference type="GO" id="GO:0003682">
    <property type="term" value="F:chromatin binding"/>
    <property type="evidence" value="ECO:0007669"/>
    <property type="project" value="TreeGrafter"/>
</dbReference>
<proteinExistence type="predicted"/>
<dbReference type="GeneTree" id="ENSGT00940000158800"/>
<dbReference type="GO" id="GO:0045893">
    <property type="term" value="P:positive regulation of DNA-templated transcription"/>
    <property type="evidence" value="ECO:0007669"/>
    <property type="project" value="TreeGrafter"/>
</dbReference>
<keyword evidence="1" id="KW-0732">Signal</keyword>
<dbReference type="STRING" id="62062.ENSHHUP00000026346"/>
<dbReference type="GO" id="GO:0008023">
    <property type="term" value="C:transcription elongation factor complex"/>
    <property type="evidence" value="ECO:0007669"/>
    <property type="project" value="TreeGrafter"/>
</dbReference>
<dbReference type="PANTHER" id="PTHR47827">
    <property type="entry name" value="AHD DOMAIN-CONTAINING PROTEIN"/>
    <property type="match status" value="1"/>
</dbReference>
<dbReference type="Gene3D" id="1.20.1270.290">
    <property type="match status" value="1"/>
</dbReference>
<name>A0A4W5LK08_9TELE</name>
<evidence type="ECO:0000313" key="2">
    <source>
        <dbReference type="Ensembl" id="ENSHHUP00000026346.1"/>
    </source>
</evidence>
<dbReference type="InterPro" id="IPR052790">
    <property type="entry name" value="YEATS_domain"/>
</dbReference>
<reference evidence="2" key="2">
    <citation type="submission" date="2025-08" db="UniProtKB">
        <authorList>
            <consortium name="Ensembl"/>
        </authorList>
    </citation>
    <scope>IDENTIFICATION</scope>
</reference>
<accession>A0A4W5LK08</accession>
<dbReference type="PANTHER" id="PTHR47827:SF4">
    <property type="entry name" value="PROTEIN ENL"/>
    <property type="match status" value="1"/>
</dbReference>
<reference evidence="3" key="1">
    <citation type="submission" date="2018-06" db="EMBL/GenBank/DDBJ databases">
        <title>Genome assembly of Danube salmon.</title>
        <authorList>
            <person name="Macqueen D.J."/>
            <person name="Gundappa M.K."/>
        </authorList>
    </citation>
    <scope>NUCLEOTIDE SEQUENCE [LARGE SCALE GENOMIC DNA]</scope>
</reference>
<dbReference type="Proteomes" id="UP000314982">
    <property type="component" value="Unassembled WGS sequence"/>
</dbReference>
<sequence length="155" mass="17153">LPLCPPPLSLCVLFIPLSSPSLSLSVFCLPLCPPPLSLCVLFIPLSSTFLCSVYPSVLHLSVFCLSLCPPPLSLCGLSMSEQVLGRKSPDICSRPEKVLKKGYDKVGRAYTEELVDLHRRLMALRERNVLQQVCVWLCYVHICNCVAYTCVVKLT</sequence>
<dbReference type="AlphaFoldDB" id="A0A4W5LK08"/>
<keyword evidence="3" id="KW-1185">Reference proteome</keyword>
<protein>
    <submittedName>
        <fullName evidence="2">Uncharacterized protein</fullName>
    </submittedName>
</protein>
<organism evidence="2 3">
    <name type="scientific">Hucho hucho</name>
    <name type="common">huchen</name>
    <dbReference type="NCBI Taxonomy" id="62062"/>
    <lineage>
        <taxon>Eukaryota</taxon>
        <taxon>Metazoa</taxon>
        <taxon>Chordata</taxon>
        <taxon>Craniata</taxon>
        <taxon>Vertebrata</taxon>
        <taxon>Euteleostomi</taxon>
        <taxon>Actinopterygii</taxon>
        <taxon>Neopterygii</taxon>
        <taxon>Teleostei</taxon>
        <taxon>Protacanthopterygii</taxon>
        <taxon>Salmoniformes</taxon>
        <taxon>Salmonidae</taxon>
        <taxon>Salmoninae</taxon>
        <taxon>Hucho</taxon>
    </lineage>
</organism>
<feature type="signal peptide" evidence="1">
    <location>
        <begin position="1"/>
        <end position="23"/>
    </location>
</feature>
<feature type="chain" id="PRO_5021273249" evidence="1">
    <location>
        <begin position="24"/>
        <end position="155"/>
    </location>
</feature>